<comment type="caution">
    <text evidence="1">The sequence shown here is derived from an EMBL/GenBank/DDBJ whole genome shotgun (WGS) entry which is preliminary data.</text>
</comment>
<evidence type="ECO:0000313" key="2">
    <source>
        <dbReference type="Proteomes" id="UP001605036"/>
    </source>
</evidence>
<gene>
    <name evidence="1" type="ORF">R1flu_003613</name>
</gene>
<keyword evidence="2" id="KW-1185">Reference proteome</keyword>
<evidence type="ECO:0008006" key="3">
    <source>
        <dbReference type="Google" id="ProtNLM"/>
    </source>
</evidence>
<dbReference type="EMBL" id="JBHFFA010000006">
    <property type="protein sequence ID" value="KAL2623408.1"/>
    <property type="molecule type" value="Genomic_DNA"/>
</dbReference>
<proteinExistence type="predicted"/>
<reference evidence="1 2" key="1">
    <citation type="submission" date="2024-09" db="EMBL/GenBank/DDBJ databases">
        <title>Chromosome-scale assembly of Riccia fluitans.</title>
        <authorList>
            <person name="Paukszto L."/>
            <person name="Sawicki J."/>
            <person name="Karawczyk K."/>
            <person name="Piernik-Szablinska J."/>
            <person name="Szczecinska M."/>
            <person name="Mazdziarz M."/>
        </authorList>
    </citation>
    <scope>NUCLEOTIDE SEQUENCE [LARGE SCALE GENOMIC DNA]</scope>
    <source>
        <strain evidence="1">Rf_01</strain>
        <tissue evidence="1">Aerial parts of the thallus</tissue>
    </source>
</reference>
<sequence>MTSTSYLGLVLAYDSISLCTTFLARLSNVELLIALDRCCHSFRSLELGDGASSRPFLVRSASSVRNVHFGERDSHTPHQIMALDITIVSTLSDRGVSLQSF</sequence>
<evidence type="ECO:0000313" key="1">
    <source>
        <dbReference type="EMBL" id="KAL2623408.1"/>
    </source>
</evidence>
<protein>
    <recommendedName>
        <fullName evidence="3">Secreted protein</fullName>
    </recommendedName>
</protein>
<name>A0ABD1Y9I8_9MARC</name>
<organism evidence="1 2">
    <name type="scientific">Riccia fluitans</name>
    <dbReference type="NCBI Taxonomy" id="41844"/>
    <lineage>
        <taxon>Eukaryota</taxon>
        <taxon>Viridiplantae</taxon>
        <taxon>Streptophyta</taxon>
        <taxon>Embryophyta</taxon>
        <taxon>Marchantiophyta</taxon>
        <taxon>Marchantiopsida</taxon>
        <taxon>Marchantiidae</taxon>
        <taxon>Marchantiales</taxon>
        <taxon>Ricciaceae</taxon>
        <taxon>Riccia</taxon>
    </lineage>
</organism>
<dbReference type="Proteomes" id="UP001605036">
    <property type="component" value="Unassembled WGS sequence"/>
</dbReference>
<accession>A0ABD1Y9I8</accession>
<dbReference type="AlphaFoldDB" id="A0ABD1Y9I8"/>